<evidence type="ECO:0000313" key="2">
    <source>
        <dbReference type="Proteomes" id="UP000694423"/>
    </source>
</evidence>
<proteinExistence type="predicted"/>
<organism evidence="1 2">
    <name type="scientific">Dromaius novaehollandiae</name>
    <name type="common">Emu</name>
    <dbReference type="NCBI Taxonomy" id="8790"/>
    <lineage>
        <taxon>Eukaryota</taxon>
        <taxon>Metazoa</taxon>
        <taxon>Chordata</taxon>
        <taxon>Craniata</taxon>
        <taxon>Vertebrata</taxon>
        <taxon>Euteleostomi</taxon>
        <taxon>Archelosauria</taxon>
        <taxon>Archosauria</taxon>
        <taxon>Dinosauria</taxon>
        <taxon>Saurischia</taxon>
        <taxon>Theropoda</taxon>
        <taxon>Coelurosauria</taxon>
        <taxon>Aves</taxon>
        <taxon>Palaeognathae</taxon>
        <taxon>Casuariiformes</taxon>
        <taxon>Dromaiidae</taxon>
        <taxon>Dromaius</taxon>
    </lineage>
</organism>
<keyword evidence="2" id="KW-1185">Reference proteome</keyword>
<dbReference type="Ensembl" id="ENSDNVT00000009529.1">
    <property type="protein sequence ID" value="ENSDNVP00000007875.1"/>
    <property type="gene ID" value="ENSDNVG00000005611.1"/>
</dbReference>
<reference evidence="1" key="2">
    <citation type="submission" date="2025-09" db="UniProtKB">
        <authorList>
            <consortium name="Ensembl"/>
        </authorList>
    </citation>
    <scope>IDENTIFICATION</scope>
</reference>
<name>A0A8C4JFU7_DRONO</name>
<reference evidence="1" key="1">
    <citation type="submission" date="2025-08" db="UniProtKB">
        <authorList>
            <consortium name="Ensembl"/>
        </authorList>
    </citation>
    <scope>IDENTIFICATION</scope>
</reference>
<dbReference type="AlphaFoldDB" id="A0A8C4JFU7"/>
<accession>A0A8C4JFU7</accession>
<dbReference type="Proteomes" id="UP000694423">
    <property type="component" value="Unplaced"/>
</dbReference>
<protein>
    <submittedName>
        <fullName evidence="1">Uncharacterized protein</fullName>
    </submittedName>
</protein>
<evidence type="ECO:0000313" key="1">
    <source>
        <dbReference type="Ensembl" id="ENSDNVP00000007875.1"/>
    </source>
</evidence>
<sequence>MLCPVSLACPGTRLTWHIRGDCSSSVFYSASMGHIPPHKENLQISGVSLEFYIFFLITEKPFYCRSSICCLSPNIA</sequence>